<sequence length="84" mass="10030">MFGSRFFFRKQYTMCKDQKSYVAWRHAFCYKRNAKMTLSGRKDAKYGNFVFQYDAQSQTLHVRSITGQALILPYVYFPYGQDQV</sequence>
<dbReference type="Proteomes" id="UP001589609">
    <property type="component" value="Unassembled WGS sequence"/>
</dbReference>
<comment type="caution">
    <text evidence="1">The sequence shown here is derived from an EMBL/GenBank/DDBJ whole genome shotgun (WGS) entry which is preliminary data.</text>
</comment>
<protein>
    <submittedName>
        <fullName evidence="1">Uncharacterized protein</fullName>
    </submittedName>
</protein>
<gene>
    <name evidence="1" type="ORF">ACFFMS_20855</name>
</gene>
<name>A0ABV5WJH7_9BACI</name>
<evidence type="ECO:0000313" key="2">
    <source>
        <dbReference type="Proteomes" id="UP001589609"/>
    </source>
</evidence>
<dbReference type="EMBL" id="JBHMAF010000167">
    <property type="protein sequence ID" value="MFB9760735.1"/>
    <property type="molecule type" value="Genomic_DNA"/>
</dbReference>
<accession>A0ABV5WJH7</accession>
<keyword evidence="2" id="KW-1185">Reference proteome</keyword>
<evidence type="ECO:0000313" key="1">
    <source>
        <dbReference type="EMBL" id="MFB9760735.1"/>
    </source>
</evidence>
<proteinExistence type="predicted"/>
<organism evidence="1 2">
    <name type="scientific">Ectobacillus funiculus</name>
    <dbReference type="NCBI Taxonomy" id="137993"/>
    <lineage>
        <taxon>Bacteria</taxon>
        <taxon>Bacillati</taxon>
        <taxon>Bacillota</taxon>
        <taxon>Bacilli</taxon>
        <taxon>Bacillales</taxon>
        <taxon>Bacillaceae</taxon>
        <taxon>Ectobacillus</taxon>
    </lineage>
</organism>
<reference evidence="1 2" key="1">
    <citation type="submission" date="2024-09" db="EMBL/GenBank/DDBJ databases">
        <authorList>
            <person name="Sun Q."/>
            <person name="Mori K."/>
        </authorList>
    </citation>
    <scope>NUCLEOTIDE SEQUENCE [LARGE SCALE GENOMIC DNA]</scope>
    <source>
        <strain evidence="1 2">JCM 11201</strain>
    </source>
</reference>